<dbReference type="EMBL" id="KZ293659">
    <property type="protein sequence ID" value="PBK92301.1"/>
    <property type="molecule type" value="Genomic_DNA"/>
</dbReference>
<accession>A0A2H3DAN7</accession>
<keyword evidence="3" id="KW-1185">Reference proteome</keyword>
<evidence type="ECO:0000313" key="3">
    <source>
        <dbReference type="Proteomes" id="UP000217790"/>
    </source>
</evidence>
<dbReference type="InParanoid" id="A0A2H3DAN7"/>
<organism evidence="2 3">
    <name type="scientific">Armillaria gallica</name>
    <name type="common">Bulbous honey fungus</name>
    <name type="synonym">Armillaria bulbosa</name>
    <dbReference type="NCBI Taxonomy" id="47427"/>
    <lineage>
        <taxon>Eukaryota</taxon>
        <taxon>Fungi</taxon>
        <taxon>Dikarya</taxon>
        <taxon>Basidiomycota</taxon>
        <taxon>Agaricomycotina</taxon>
        <taxon>Agaricomycetes</taxon>
        <taxon>Agaricomycetidae</taxon>
        <taxon>Agaricales</taxon>
        <taxon>Marasmiineae</taxon>
        <taxon>Physalacriaceae</taxon>
        <taxon>Armillaria</taxon>
    </lineage>
</organism>
<sequence>MRMPAPPTCAREAMLNAEVEAVDAAEEVEGVVDDAWVKEPDAEAELSARTGGGPGYGDRARSSYRPRNDADAEPLALALLLALAEPVDDAGLRS</sequence>
<dbReference type="Proteomes" id="UP000217790">
    <property type="component" value="Unassembled WGS sequence"/>
</dbReference>
<dbReference type="AlphaFoldDB" id="A0A2H3DAN7"/>
<evidence type="ECO:0000256" key="1">
    <source>
        <dbReference type="SAM" id="MobiDB-lite"/>
    </source>
</evidence>
<gene>
    <name evidence="2" type="ORF">ARMGADRAFT_1081079</name>
</gene>
<reference evidence="3" key="1">
    <citation type="journal article" date="2017" name="Nat. Ecol. Evol.">
        <title>Genome expansion and lineage-specific genetic innovations in the forest pathogenic fungi Armillaria.</title>
        <authorList>
            <person name="Sipos G."/>
            <person name="Prasanna A.N."/>
            <person name="Walter M.C."/>
            <person name="O'Connor E."/>
            <person name="Balint B."/>
            <person name="Krizsan K."/>
            <person name="Kiss B."/>
            <person name="Hess J."/>
            <person name="Varga T."/>
            <person name="Slot J."/>
            <person name="Riley R."/>
            <person name="Boka B."/>
            <person name="Rigling D."/>
            <person name="Barry K."/>
            <person name="Lee J."/>
            <person name="Mihaltcheva S."/>
            <person name="LaButti K."/>
            <person name="Lipzen A."/>
            <person name="Waldron R."/>
            <person name="Moloney N.M."/>
            <person name="Sperisen C."/>
            <person name="Kredics L."/>
            <person name="Vagvoelgyi C."/>
            <person name="Patrignani A."/>
            <person name="Fitzpatrick D."/>
            <person name="Nagy I."/>
            <person name="Doyle S."/>
            <person name="Anderson J.B."/>
            <person name="Grigoriev I.V."/>
            <person name="Gueldener U."/>
            <person name="Muensterkoetter M."/>
            <person name="Nagy L.G."/>
        </authorList>
    </citation>
    <scope>NUCLEOTIDE SEQUENCE [LARGE SCALE GENOMIC DNA]</scope>
    <source>
        <strain evidence="3">Ar21-2</strain>
    </source>
</reference>
<proteinExistence type="predicted"/>
<feature type="compositionally biased region" description="Basic and acidic residues" evidence="1">
    <location>
        <begin position="58"/>
        <end position="68"/>
    </location>
</feature>
<evidence type="ECO:0000313" key="2">
    <source>
        <dbReference type="EMBL" id="PBK92301.1"/>
    </source>
</evidence>
<protein>
    <submittedName>
        <fullName evidence="2">Uncharacterized protein</fullName>
    </submittedName>
</protein>
<feature type="region of interest" description="Disordered" evidence="1">
    <location>
        <begin position="42"/>
        <end position="68"/>
    </location>
</feature>
<name>A0A2H3DAN7_ARMGA</name>